<reference evidence="1 2" key="1">
    <citation type="submission" date="2018-07" db="EMBL/GenBank/DDBJ databases">
        <title>Genomic Encyclopedia of Type Strains, Phase III (KMG-III): the genomes of soil and plant-associated and newly described type strains.</title>
        <authorList>
            <person name="Whitman W."/>
        </authorList>
    </citation>
    <scope>NUCLEOTIDE SEQUENCE [LARGE SCALE GENOMIC DNA]</scope>
    <source>
        <strain evidence="1 2">CECT 7506</strain>
    </source>
</reference>
<comment type="caution">
    <text evidence="1">The sequence shown here is derived from an EMBL/GenBank/DDBJ whole genome shotgun (WGS) entry which is preliminary data.</text>
</comment>
<proteinExistence type="predicted"/>
<dbReference type="AlphaFoldDB" id="A0A368VMH2"/>
<organism evidence="1 2">
    <name type="scientific">Paenibacillus prosopidis</name>
    <dbReference type="NCBI Taxonomy" id="630520"/>
    <lineage>
        <taxon>Bacteria</taxon>
        <taxon>Bacillati</taxon>
        <taxon>Bacillota</taxon>
        <taxon>Bacilli</taxon>
        <taxon>Bacillales</taxon>
        <taxon>Paenibacillaceae</taxon>
        <taxon>Paenibacillus</taxon>
    </lineage>
</organism>
<dbReference type="RefSeq" id="WP_114383737.1">
    <property type="nucleotide sequence ID" value="NZ_QPJD01000022.1"/>
</dbReference>
<evidence type="ECO:0000313" key="1">
    <source>
        <dbReference type="EMBL" id="RCW41641.1"/>
    </source>
</evidence>
<name>A0A368VMH2_9BACL</name>
<keyword evidence="2" id="KW-1185">Reference proteome</keyword>
<dbReference type="InterPro" id="IPR048102">
    <property type="entry name" value="MobP3"/>
</dbReference>
<dbReference type="Proteomes" id="UP000252415">
    <property type="component" value="Unassembled WGS sequence"/>
</dbReference>
<gene>
    <name evidence="1" type="ORF">DFP97_12277</name>
</gene>
<evidence type="ECO:0000313" key="2">
    <source>
        <dbReference type="Proteomes" id="UP000252415"/>
    </source>
</evidence>
<sequence>MSKAFDSPFFMHLYFYKPSAENTSKNMSHISYIGMRPGVDLGTEKILDESALEDNFELDLEEEFYISPDSAAGHVKYAHERPRSHGLFSSDEVNNVKEVQQELNSHKGIVWRGILSLKETDAIRLGYDDREAWEDMLRSTVPLMANEMGIPESNLRWVAAFHQEQGHPHVHLVLWEKDPKRQRGLLTYPETKEIKKMFVSEIYGEERLRLSQEKTAERDLIRHIAKEDLVKTVELMREVRAEQKQVELEMKAAGAVRSVGIPPKLYKETNVELARKLSDLSAIMPQRGRLSYKFMPDDVKTKVDEISDWVLKQPAQREPLDKYFNAVEMMTRQYTFKPEQIEDAKNKAFADIQKRVSQIVLKAASESQKDNFMNVVPEKAQVVIEQFSQATGAPEDVSQAVVRNSAQHLRLLGFSKEDQIELFESWLKQADLRMNAIEINQLLDNEYNQPVIDTELNHSSVSAVLKFSGKSDQEIIGLFQNRMGLNSEEAAALLQNAEQDLAESKELFMSEKDWIRFNQNMGTNEAYPWRPEEISTVIPEAKQSFVENLGKAVFEPEMTDQERGWTAYCMAVGLKQLGLSSDERKEIMWEFASKNHVPDLNRILENVEKVETNYLKKPTWEKITKDIGIKTEYPWSIKEVIVLDRDKLAEAVPNMEKSQPKQNDKEEAKWTAEQFVQILKAIQTDPKHVDDKVKHWNSKGQLLDEKELPLSNADKRRNDDVEVIRKHFGIKDAQNETVSNFAKVMFAAGLNSEEVTKMVKDWNVRSNANIPESKLDKALTSAEKYCNEIKAWGRVPYISKKDFQNVCKTLRVNAPWMWKGDREFREYERNAAMGMAQGVWKSIWRGIEQERVQTEAKGKILQQQLIREQVYRQQQSEEQER</sequence>
<dbReference type="Pfam" id="PF18555">
    <property type="entry name" value="MobL"/>
    <property type="match status" value="1"/>
</dbReference>
<accession>A0A368VMH2</accession>
<dbReference type="EMBL" id="QPJD01000022">
    <property type="protein sequence ID" value="RCW41641.1"/>
    <property type="molecule type" value="Genomic_DNA"/>
</dbReference>
<dbReference type="NCBIfam" id="NF041499">
    <property type="entry name" value="MobP3"/>
    <property type="match status" value="1"/>
</dbReference>
<dbReference type="InterPro" id="IPR041073">
    <property type="entry name" value="MobL"/>
</dbReference>
<protein>
    <submittedName>
        <fullName evidence="1">Uncharacterized protein</fullName>
    </submittedName>
</protein>
<dbReference type="OrthoDB" id="1775746at2"/>